<dbReference type="RefSeq" id="WP_092726317.1">
    <property type="nucleotide sequence ID" value="NZ_FNGW01000005.1"/>
</dbReference>
<evidence type="ECO:0000313" key="5">
    <source>
        <dbReference type="Proteomes" id="UP000199068"/>
    </source>
</evidence>
<dbReference type="CDD" id="cd02696">
    <property type="entry name" value="MurNAc-LAA"/>
    <property type="match status" value="1"/>
</dbReference>
<dbReference type="SMART" id="SM00646">
    <property type="entry name" value="Ami_3"/>
    <property type="match status" value="1"/>
</dbReference>
<accession>A0A1G9QME9</accession>
<proteinExistence type="predicted"/>
<feature type="domain" description="MurNAc-LAA" evidence="3">
    <location>
        <begin position="166"/>
        <end position="280"/>
    </location>
</feature>
<dbReference type="EMBL" id="FNGW01000005">
    <property type="protein sequence ID" value="SDM11475.1"/>
    <property type="molecule type" value="Genomic_DNA"/>
</dbReference>
<reference evidence="4 5" key="1">
    <citation type="submission" date="2016-10" db="EMBL/GenBank/DDBJ databases">
        <authorList>
            <person name="de Groot N.N."/>
        </authorList>
    </citation>
    <scope>NUCLEOTIDE SEQUENCE [LARGE SCALE GENOMIC DNA]</scope>
    <source>
        <strain evidence="4 5">DSM 797</strain>
    </source>
</reference>
<organism evidence="4 5">
    <name type="scientific">Romboutsia lituseburensis DSM 797</name>
    <dbReference type="NCBI Taxonomy" id="1121325"/>
    <lineage>
        <taxon>Bacteria</taxon>
        <taxon>Bacillati</taxon>
        <taxon>Bacillota</taxon>
        <taxon>Clostridia</taxon>
        <taxon>Peptostreptococcales</taxon>
        <taxon>Peptostreptococcaceae</taxon>
        <taxon>Romboutsia</taxon>
    </lineage>
</organism>
<evidence type="ECO:0000313" key="4">
    <source>
        <dbReference type="EMBL" id="SDM11475.1"/>
    </source>
</evidence>
<name>A0A1G9QME9_9FIRM</name>
<dbReference type="AlphaFoldDB" id="A0A1G9QME9"/>
<dbReference type="InterPro" id="IPR002508">
    <property type="entry name" value="MurNAc-LAA_cat"/>
</dbReference>
<evidence type="ECO:0000259" key="3">
    <source>
        <dbReference type="SMART" id="SM00646"/>
    </source>
</evidence>
<sequence>MSTKKRVNNKTKVKNTSQRKITKKRKKRINKKKLILLFSMIGIFMFGMVKATTGISTVAKNIEAKKQAEIEKQKSLEAQKQFNIEEEQTDGLQKKYTVVVDPGHGGKDPGNKGYSTRNNKSEKKVYEKDLALEISKKVAGILSRQNDVQVVLTRTEDKFVEASERVKTAETQNADVLVSIHMNAEAGGDSAYGIETYYRANAPSNDKSSHLAETIQHTIGSYIKMRDRGTKEDIFQVLRDTTMPAALVECGFISNYKEEQKLLDEKYQNQLSEGIAQGVLTFLDEHSK</sequence>
<feature type="compositionally biased region" description="Basic residues" evidence="2">
    <location>
        <begin position="1"/>
        <end position="13"/>
    </location>
</feature>
<dbReference type="GO" id="GO:0008745">
    <property type="term" value="F:N-acetylmuramoyl-L-alanine amidase activity"/>
    <property type="evidence" value="ECO:0007669"/>
    <property type="project" value="InterPro"/>
</dbReference>
<keyword evidence="5" id="KW-1185">Reference proteome</keyword>
<evidence type="ECO:0000256" key="1">
    <source>
        <dbReference type="ARBA" id="ARBA00022801"/>
    </source>
</evidence>
<dbReference type="Pfam" id="PF01520">
    <property type="entry name" value="Amidase_3"/>
    <property type="match status" value="1"/>
</dbReference>
<dbReference type="Proteomes" id="UP000199068">
    <property type="component" value="Unassembled WGS sequence"/>
</dbReference>
<dbReference type="PANTHER" id="PTHR30404:SF0">
    <property type="entry name" value="N-ACETYLMURAMOYL-L-ALANINE AMIDASE AMIC"/>
    <property type="match status" value="1"/>
</dbReference>
<dbReference type="GO" id="GO:0009253">
    <property type="term" value="P:peptidoglycan catabolic process"/>
    <property type="evidence" value="ECO:0007669"/>
    <property type="project" value="InterPro"/>
</dbReference>
<dbReference type="Gene3D" id="3.40.630.40">
    <property type="entry name" value="Zn-dependent exopeptidases"/>
    <property type="match status" value="1"/>
</dbReference>
<dbReference type="GO" id="GO:0030288">
    <property type="term" value="C:outer membrane-bounded periplasmic space"/>
    <property type="evidence" value="ECO:0007669"/>
    <property type="project" value="TreeGrafter"/>
</dbReference>
<feature type="region of interest" description="Disordered" evidence="2">
    <location>
        <begin position="1"/>
        <end position="26"/>
    </location>
</feature>
<evidence type="ECO:0000256" key="2">
    <source>
        <dbReference type="SAM" id="MobiDB-lite"/>
    </source>
</evidence>
<dbReference type="InterPro" id="IPR050695">
    <property type="entry name" value="N-acetylmuramoyl_amidase_3"/>
</dbReference>
<dbReference type="SUPFAM" id="SSF53187">
    <property type="entry name" value="Zn-dependent exopeptidases"/>
    <property type="match status" value="1"/>
</dbReference>
<dbReference type="PANTHER" id="PTHR30404">
    <property type="entry name" value="N-ACETYLMURAMOYL-L-ALANINE AMIDASE"/>
    <property type="match status" value="1"/>
</dbReference>
<gene>
    <name evidence="4" type="ORF">SAMN04515677_105252</name>
</gene>
<keyword evidence="1" id="KW-0378">Hydrolase</keyword>
<dbReference type="STRING" id="1121325.SAMN04515677_105252"/>
<protein>
    <submittedName>
        <fullName evidence="4">N-acetylmuramoyl-L-alanine amidase</fullName>
    </submittedName>
</protein>